<dbReference type="InterPro" id="IPR008917">
    <property type="entry name" value="TF_DNA-bd_sf"/>
</dbReference>
<feature type="compositionally biased region" description="Polar residues" evidence="8">
    <location>
        <begin position="374"/>
        <end position="399"/>
    </location>
</feature>
<dbReference type="GO" id="GO:0000978">
    <property type="term" value="F:RNA polymerase II cis-regulatory region sequence-specific DNA binding"/>
    <property type="evidence" value="ECO:0007669"/>
    <property type="project" value="InterPro"/>
</dbReference>
<dbReference type="CDD" id="cd14720">
    <property type="entry name" value="bZIP_NFE2-like"/>
    <property type="match status" value="1"/>
</dbReference>
<dbReference type="Gene3D" id="1.10.880.10">
    <property type="entry name" value="Transcription factor, Skn-1-like, DNA-binding domain"/>
    <property type="match status" value="1"/>
</dbReference>
<dbReference type="InterPro" id="IPR004827">
    <property type="entry name" value="bZIP"/>
</dbReference>
<dbReference type="PANTHER" id="PTHR24411:SF3">
    <property type="entry name" value="NUCLEAR FACTOR ERYTHROID 2-RELATED FACTOR 2"/>
    <property type="match status" value="1"/>
</dbReference>
<keyword evidence="6" id="KW-0539">Nucleus</keyword>
<evidence type="ECO:0000256" key="4">
    <source>
        <dbReference type="ARBA" id="ARBA00023159"/>
    </source>
</evidence>
<evidence type="ECO:0000256" key="5">
    <source>
        <dbReference type="ARBA" id="ARBA00023163"/>
    </source>
</evidence>
<feature type="domain" description="BZIP" evidence="9">
    <location>
        <begin position="474"/>
        <end position="537"/>
    </location>
</feature>
<evidence type="ECO:0000313" key="10">
    <source>
        <dbReference type="EMBL" id="NXF09664.1"/>
    </source>
</evidence>
<accession>A0A7K8QXD5</accession>
<dbReference type="InterPro" id="IPR047167">
    <property type="entry name" value="NFE2-like"/>
</dbReference>
<feature type="coiled-coil region" evidence="7">
    <location>
        <begin position="492"/>
        <end position="526"/>
    </location>
</feature>
<feature type="compositionally biased region" description="Basic and acidic residues" evidence="8">
    <location>
        <begin position="418"/>
        <end position="435"/>
    </location>
</feature>
<protein>
    <submittedName>
        <fullName evidence="10">NF2L2 factor</fullName>
    </submittedName>
</protein>
<dbReference type="EMBL" id="VWYW01000410">
    <property type="protein sequence ID" value="NXF09664.1"/>
    <property type="molecule type" value="Genomic_DNA"/>
</dbReference>
<gene>
    <name evidence="10" type="primary">Nfe2l2</name>
    <name evidence="10" type="ORF">SMICAP_R02592</name>
</gene>
<evidence type="ECO:0000256" key="8">
    <source>
        <dbReference type="SAM" id="MobiDB-lite"/>
    </source>
</evidence>
<reference evidence="10 11" key="1">
    <citation type="submission" date="2019-09" db="EMBL/GenBank/DDBJ databases">
        <title>Bird 10,000 Genomes (B10K) Project - Family phase.</title>
        <authorList>
            <person name="Zhang G."/>
        </authorList>
    </citation>
    <scope>NUCLEOTIDE SEQUENCE [LARGE SCALE GENOMIC DNA]</scope>
    <source>
        <strain evidence="10">B10K-CU-031-20</strain>
    </source>
</reference>
<proteinExistence type="inferred from homology"/>
<dbReference type="InterPro" id="IPR004826">
    <property type="entry name" value="bZIP_Maf"/>
</dbReference>
<dbReference type="FunFam" id="1.10.880.10:FF:000001">
    <property type="entry name" value="Nuclear factor erythroid 2-related factor 2"/>
    <property type="match status" value="1"/>
</dbReference>
<dbReference type="SMART" id="SM00338">
    <property type="entry name" value="BRLZ"/>
    <property type="match status" value="1"/>
</dbReference>
<dbReference type="GO" id="GO:0005634">
    <property type="term" value="C:nucleus"/>
    <property type="evidence" value="ECO:0007669"/>
    <property type="project" value="TreeGrafter"/>
</dbReference>
<organism evidence="10 11">
    <name type="scientific">Smithornis capensis</name>
    <dbReference type="NCBI Taxonomy" id="363769"/>
    <lineage>
        <taxon>Eukaryota</taxon>
        <taxon>Metazoa</taxon>
        <taxon>Chordata</taxon>
        <taxon>Craniata</taxon>
        <taxon>Vertebrata</taxon>
        <taxon>Euteleostomi</taxon>
        <taxon>Archelosauria</taxon>
        <taxon>Archosauria</taxon>
        <taxon>Dinosauria</taxon>
        <taxon>Saurischia</taxon>
        <taxon>Theropoda</taxon>
        <taxon>Coelurosauria</taxon>
        <taxon>Aves</taxon>
        <taxon>Neognathae</taxon>
        <taxon>Neoaves</taxon>
        <taxon>Telluraves</taxon>
        <taxon>Australaves</taxon>
        <taxon>Passeriformes</taxon>
        <taxon>Eurylaimidae</taxon>
        <taxon>Smithornis</taxon>
    </lineage>
</organism>
<dbReference type="Pfam" id="PF03131">
    <property type="entry name" value="bZIP_Maf"/>
    <property type="match status" value="1"/>
</dbReference>
<sequence length="580" mass="63631">QDMNLIDILWRQDIDLGARREVFDFSQRQKEYELEKQKKLEKERQEKLQKEQEQEQAVLAGLELDEETGEFVPVPPAQCTQSEHPEPAAVLPQVTPGSLGAEALSFDDCMQLLAEAFPFLDENEVSSDAFQSLVPAQIDGNTAFLSSAQAEPPEPTGVEAATDAENMQNIEQVWEELLSLPELQCLNIENDNLAEVSKVPSPGPKAAEMQLSSSHCSSFPTMKKDVHCSPDFLDSIEGPFSGILPPEDTSQLSVNSLNDTSPSNSDFCEDFYSTFIETKASGDAATTNTISQSLAEVLSEPIDLSDFSLCKAFNGTHSGTGAECTDSDSGISLNASSSIASPQHSVGSSACGEKTLGCSDSEMEDVDGAPGSVLQGSSQLQDQVFASVGPNTHTPSVPCTKTPKEEPPAAPGHPKAPLTKDKPSSHPEAHLTRDEQRAKALQIPFPVEKIINLPVEHFNELMSTEQFSEAQLTLIRDIRRRGKNKVAAQNCRKRKLENIVVLEKDLSNLKDEKEKLLKEKGEHYRSLREMQSQLSSLYLEVFSMLRDEDGRPFSPREYSLQQTRDGNVFLVPKSSKSGTK</sequence>
<feature type="coiled-coil region" evidence="7">
    <location>
        <begin position="31"/>
        <end position="65"/>
    </location>
</feature>
<dbReference type="PROSITE" id="PS00036">
    <property type="entry name" value="BZIP_BASIC"/>
    <property type="match status" value="1"/>
</dbReference>
<evidence type="ECO:0000256" key="2">
    <source>
        <dbReference type="ARBA" id="ARBA00023015"/>
    </source>
</evidence>
<dbReference type="SUPFAM" id="SSF47454">
    <property type="entry name" value="A DNA-binding domain in eukaryotic transcription factors"/>
    <property type="match status" value="1"/>
</dbReference>
<evidence type="ECO:0000256" key="3">
    <source>
        <dbReference type="ARBA" id="ARBA00023125"/>
    </source>
</evidence>
<dbReference type="PROSITE" id="PS50217">
    <property type="entry name" value="BZIP"/>
    <property type="match status" value="1"/>
</dbReference>
<keyword evidence="2" id="KW-0805">Transcription regulation</keyword>
<feature type="region of interest" description="Disordered" evidence="8">
    <location>
        <begin position="335"/>
        <end position="435"/>
    </location>
</feature>
<name>A0A7K8QXD5_9PASS</name>
<evidence type="ECO:0000256" key="6">
    <source>
        <dbReference type="ARBA" id="ARBA00023242"/>
    </source>
</evidence>
<keyword evidence="11" id="KW-1185">Reference proteome</keyword>
<keyword evidence="5" id="KW-0804">Transcription</keyword>
<dbReference type="GO" id="GO:0034599">
    <property type="term" value="P:cellular response to oxidative stress"/>
    <property type="evidence" value="ECO:0007669"/>
    <property type="project" value="TreeGrafter"/>
</dbReference>
<dbReference type="Proteomes" id="UP000567624">
    <property type="component" value="Unassembled WGS sequence"/>
</dbReference>
<keyword evidence="4" id="KW-0010">Activator</keyword>
<evidence type="ECO:0000256" key="1">
    <source>
        <dbReference type="ARBA" id="ARBA00008157"/>
    </source>
</evidence>
<evidence type="ECO:0000313" key="11">
    <source>
        <dbReference type="Proteomes" id="UP000567624"/>
    </source>
</evidence>
<dbReference type="PANTHER" id="PTHR24411">
    <property type="entry name" value="NUCLEAR FACTOR ERYTHROID 2-RELATED FACTOR"/>
    <property type="match status" value="1"/>
</dbReference>
<dbReference type="AlphaFoldDB" id="A0A7K8QXD5"/>
<feature type="compositionally biased region" description="Polar residues" evidence="8">
    <location>
        <begin position="335"/>
        <end position="348"/>
    </location>
</feature>
<keyword evidence="3" id="KW-0238">DNA-binding</keyword>
<feature type="non-terminal residue" evidence="10">
    <location>
        <position position="580"/>
    </location>
</feature>
<evidence type="ECO:0000259" key="9">
    <source>
        <dbReference type="PROSITE" id="PS50217"/>
    </source>
</evidence>
<comment type="similarity">
    <text evidence="1">Belongs to the bZIP family. CNC subfamily.</text>
</comment>
<comment type="caution">
    <text evidence="10">The sequence shown here is derived from an EMBL/GenBank/DDBJ whole genome shotgun (WGS) entry which is preliminary data.</text>
</comment>
<evidence type="ECO:0000256" key="7">
    <source>
        <dbReference type="SAM" id="Coils"/>
    </source>
</evidence>
<keyword evidence="7" id="KW-0175">Coiled coil</keyword>
<feature type="non-terminal residue" evidence="10">
    <location>
        <position position="1"/>
    </location>
</feature>
<dbReference type="GO" id="GO:0000981">
    <property type="term" value="F:DNA-binding transcription factor activity, RNA polymerase II-specific"/>
    <property type="evidence" value="ECO:0007669"/>
    <property type="project" value="TreeGrafter"/>
</dbReference>